<dbReference type="InterPro" id="IPR009071">
    <property type="entry name" value="HMG_box_dom"/>
</dbReference>
<dbReference type="PANTHER" id="PTHR48112">
    <property type="entry name" value="HIGH MOBILITY GROUP PROTEIN DSP1"/>
    <property type="match status" value="1"/>
</dbReference>
<evidence type="ECO:0000313" key="5">
    <source>
        <dbReference type="EMBL" id="KGQ02883.1"/>
    </source>
</evidence>
<dbReference type="InterPro" id="IPR050342">
    <property type="entry name" value="HMGB"/>
</dbReference>
<dbReference type="AlphaFoldDB" id="A0A0A2V5V5"/>
<feature type="region of interest" description="Disordered" evidence="3">
    <location>
        <begin position="265"/>
        <end position="289"/>
    </location>
</feature>
<dbReference type="SMART" id="SM00398">
    <property type="entry name" value="HMG"/>
    <property type="match status" value="1"/>
</dbReference>
<reference evidence="5 6" key="1">
    <citation type="submission" date="2012-10" db="EMBL/GenBank/DDBJ databases">
        <title>Genome sequencing and analysis of entomopathogenic fungi Beauveria bassiana D1-5.</title>
        <authorList>
            <person name="Li Q."/>
            <person name="Wang L."/>
            <person name="Zhang Z."/>
            <person name="Wang Q."/>
            <person name="Ren J."/>
            <person name="Wang M."/>
            <person name="Xu W."/>
            <person name="Wang J."/>
            <person name="Lu Y."/>
            <person name="Du Q."/>
            <person name="Sun Z."/>
        </authorList>
    </citation>
    <scope>NUCLEOTIDE SEQUENCE [LARGE SCALE GENOMIC DNA]</scope>
    <source>
        <strain evidence="5 6">D1-5</strain>
    </source>
</reference>
<feature type="compositionally biased region" description="Basic and acidic residues" evidence="3">
    <location>
        <begin position="446"/>
        <end position="455"/>
    </location>
</feature>
<evidence type="ECO:0000256" key="1">
    <source>
        <dbReference type="ARBA" id="ARBA00023125"/>
    </source>
</evidence>
<dbReference type="InterPro" id="IPR036910">
    <property type="entry name" value="HMG_box_dom_sf"/>
</dbReference>
<accession>A0A0A2V5V5</accession>
<dbReference type="GO" id="GO:0005634">
    <property type="term" value="C:nucleus"/>
    <property type="evidence" value="ECO:0007669"/>
    <property type="project" value="UniProtKB-UniRule"/>
</dbReference>
<protein>
    <submittedName>
        <fullName evidence="5">High mobility group protein 1</fullName>
    </submittedName>
</protein>
<dbReference type="Gene3D" id="1.10.30.10">
    <property type="entry name" value="High mobility group box domain"/>
    <property type="match status" value="1"/>
</dbReference>
<gene>
    <name evidence="5" type="ORF">BBAD15_g11901</name>
</gene>
<keyword evidence="1 2" id="KW-0238">DNA-binding</keyword>
<organism evidence="5 6">
    <name type="scientific">Beauveria bassiana D1-5</name>
    <dbReference type="NCBI Taxonomy" id="1245745"/>
    <lineage>
        <taxon>Eukaryota</taxon>
        <taxon>Fungi</taxon>
        <taxon>Dikarya</taxon>
        <taxon>Ascomycota</taxon>
        <taxon>Pezizomycotina</taxon>
        <taxon>Sordariomycetes</taxon>
        <taxon>Hypocreomycetidae</taxon>
        <taxon>Hypocreales</taxon>
        <taxon>Cordycipitaceae</taxon>
        <taxon>Beauveria</taxon>
    </lineage>
</organism>
<feature type="compositionally biased region" description="Basic residues" evidence="3">
    <location>
        <begin position="406"/>
        <end position="417"/>
    </location>
</feature>
<dbReference type="PANTHER" id="PTHR48112:SF5">
    <property type="entry name" value="BOX PROTEIN, PUTATIVE (AFU_ORTHOLOGUE AFUA_1G04550)-RELATED"/>
    <property type="match status" value="1"/>
</dbReference>
<feature type="region of interest" description="Disordered" evidence="3">
    <location>
        <begin position="396"/>
        <end position="462"/>
    </location>
</feature>
<dbReference type="eggNOG" id="KOG0381">
    <property type="taxonomic scope" value="Eukaryota"/>
</dbReference>
<feature type="DNA-binding region" description="HMG box" evidence="2">
    <location>
        <begin position="285"/>
        <end position="354"/>
    </location>
</feature>
<dbReference type="Pfam" id="PF00505">
    <property type="entry name" value="HMG_box"/>
    <property type="match status" value="1"/>
</dbReference>
<dbReference type="SUPFAM" id="SSF47095">
    <property type="entry name" value="HMG-box"/>
    <property type="match status" value="1"/>
</dbReference>
<comment type="caution">
    <text evidence="5">The sequence shown here is derived from an EMBL/GenBank/DDBJ whole genome shotgun (WGS) entry which is preliminary data.</text>
</comment>
<dbReference type="Proteomes" id="UP000030106">
    <property type="component" value="Unassembled WGS sequence"/>
</dbReference>
<evidence type="ECO:0000259" key="4">
    <source>
        <dbReference type="PROSITE" id="PS50118"/>
    </source>
</evidence>
<dbReference type="PROSITE" id="PS50118">
    <property type="entry name" value="HMG_BOX_2"/>
    <property type="match status" value="1"/>
</dbReference>
<proteinExistence type="predicted"/>
<feature type="domain" description="HMG box" evidence="4">
    <location>
        <begin position="285"/>
        <end position="354"/>
    </location>
</feature>
<dbReference type="HOGENOM" id="CLU_042807_0_1_1"/>
<keyword evidence="2" id="KW-0539">Nucleus</keyword>
<name>A0A0A2V5V5_BEABA</name>
<dbReference type="STRING" id="1245745.A0A0A2V5V5"/>
<dbReference type="OrthoDB" id="5550281at2759"/>
<dbReference type="GO" id="GO:0003677">
    <property type="term" value="F:DNA binding"/>
    <property type="evidence" value="ECO:0007669"/>
    <property type="project" value="UniProtKB-UniRule"/>
</dbReference>
<sequence>MPRPSKKADDKAKGVIPPPTMVIPPVIAGLAPPVNPSVGPRVVDNESFMRVRDSYQCHSLPSSMATELPMTAKSLRLASEKVAQFPTLCITLFYIQFFSPPFSTTYPGQSSTLYSWYETRLSTSVLFTWRRALPRRDPTGRLKLWLVSRSKLGFNSPSSRASAPGVTSYARRTLLSFYRFSFSPAATTFHPLSSLLTHWTMAYTNKAVNRLSTILELLRSFTSDYIRQTSLLLGEQQGDVNELINSFDPAAAAAQLMLQPVGDLAAPPVEEKKERKKRTHDPNAPKRPLTPYFLYMQHARSIIANDLGLEAPKGAVQEEGQRRWANMSPHEKQGWNNAYQYNLRLYNARVHSYKAQNANAKNMTDEEALKYAEEFSIPMPDLKDASKTDNVQAAIAEQLQDDSSKTPKKAAGGRKRKSDAPVTEVETPKAGPASPDKKRRRTSTKAADDKDDSKKSARKNKK</sequence>
<evidence type="ECO:0000256" key="2">
    <source>
        <dbReference type="PROSITE-ProRule" id="PRU00267"/>
    </source>
</evidence>
<dbReference type="EMBL" id="ANFO01001343">
    <property type="protein sequence ID" value="KGQ02883.1"/>
    <property type="molecule type" value="Genomic_DNA"/>
</dbReference>
<evidence type="ECO:0000256" key="3">
    <source>
        <dbReference type="SAM" id="MobiDB-lite"/>
    </source>
</evidence>
<evidence type="ECO:0000313" key="6">
    <source>
        <dbReference type="Proteomes" id="UP000030106"/>
    </source>
</evidence>